<keyword evidence="6 7" id="KW-0456">Lyase</keyword>
<evidence type="ECO:0000313" key="11">
    <source>
        <dbReference type="Proteomes" id="UP001595812"/>
    </source>
</evidence>
<dbReference type="Gene3D" id="3.30.70.1230">
    <property type="entry name" value="Nucleotide cyclase"/>
    <property type="match status" value="1"/>
</dbReference>
<feature type="transmembrane region" description="Helical" evidence="8">
    <location>
        <begin position="12"/>
        <end position="29"/>
    </location>
</feature>
<dbReference type="SMART" id="SM00044">
    <property type="entry name" value="CYCc"/>
    <property type="match status" value="1"/>
</dbReference>
<dbReference type="CDD" id="cd07302">
    <property type="entry name" value="CHD"/>
    <property type="match status" value="1"/>
</dbReference>
<dbReference type="Pfam" id="PF00211">
    <property type="entry name" value="Guanylate_cyc"/>
    <property type="match status" value="1"/>
</dbReference>
<keyword evidence="4 8" id="KW-1133">Transmembrane helix</keyword>
<name>A0ABV8AJ27_9FLAO</name>
<evidence type="ECO:0000256" key="7">
    <source>
        <dbReference type="RuleBase" id="RU000405"/>
    </source>
</evidence>
<dbReference type="SUPFAM" id="SSF55073">
    <property type="entry name" value="Nucleotide cyclase"/>
    <property type="match status" value="1"/>
</dbReference>
<keyword evidence="3" id="KW-0547">Nucleotide-binding</keyword>
<dbReference type="InterPro" id="IPR029787">
    <property type="entry name" value="Nucleotide_cyclase"/>
</dbReference>
<dbReference type="InterPro" id="IPR019734">
    <property type="entry name" value="TPR_rpt"/>
</dbReference>
<dbReference type="Proteomes" id="UP001595812">
    <property type="component" value="Unassembled WGS sequence"/>
</dbReference>
<dbReference type="PANTHER" id="PTHR11920:SF335">
    <property type="entry name" value="GUANYLATE CYCLASE"/>
    <property type="match status" value="1"/>
</dbReference>
<evidence type="ECO:0000256" key="3">
    <source>
        <dbReference type="ARBA" id="ARBA00022741"/>
    </source>
</evidence>
<gene>
    <name evidence="10" type="ORF">ACFOSX_12515</name>
</gene>
<dbReference type="PROSITE" id="PS50125">
    <property type="entry name" value="GUANYLATE_CYCLASE_2"/>
    <property type="match status" value="1"/>
</dbReference>
<reference evidence="11" key="1">
    <citation type="journal article" date="2019" name="Int. J. Syst. Evol. Microbiol.">
        <title>The Global Catalogue of Microorganisms (GCM) 10K type strain sequencing project: providing services to taxonomists for standard genome sequencing and annotation.</title>
        <authorList>
            <consortium name="The Broad Institute Genomics Platform"/>
            <consortium name="The Broad Institute Genome Sequencing Center for Infectious Disease"/>
            <person name="Wu L."/>
            <person name="Ma J."/>
        </authorList>
    </citation>
    <scope>NUCLEOTIDE SEQUENCE [LARGE SCALE GENOMIC DNA]</scope>
    <source>
        <strain evidence="11">CECT 8979</strain>
    </source>
</reference>
<dbReference type="Pfam" id="PF13424">
    <property type="entry name" value="TPR_12"/>
    <property type="match status" value="1"/>
</dbReference>
<evidence type="ECO:0000259" key="9">
    <source>
        <dbReference type="PROSITE" id="PS50125"/>
    </source>
</evidence>
<accession>A0ABV8AJ27</accession>
<dbReference type="PANTHER" id="PTHR11920">
    <property type="entry name" value="GUANYLYL CYCLASE"/>
    <property type="match status" value="1"/>
</dbReference>
<keyword evidence="2 8" id="KW-0812">Transmembrane</keyword>
<keyword evidence="5 8" id="KW-0472">Membrane</keyword>
<feature type="transmembrane region" description="Helical" evidence="8">
    <location>
        <begin position="359"/>
        <end position="379"/>
    </location>
</feature>
<dbReference type="RefSeq" id="WP_386101650.1">
    <property type="nucleotide sequence ID" value="NZ_JBHSAT010000022.1"/>
</dbReference>
<protein>
    <submittedName>
        <fullName evidence="10">Adenylate/guanylate cyclase domain-containing protein</fullName>
    </submittedName>
</protein>
<sequence>MGLDKFLIVDKTFYLTIIILILDVFSLISQNQKKADSLKDIYKSGKYETTEFRILNKIIESETNQDSILYYAERILNKAPNIIPNDSSTLAYEMGYLAKGNAYLYKGDNLKAVDAFLNGLKYAKKIKDDRVVGIIQISIADTYSVMENNQFAELYYRDGIETLRKVSDSTNLASALLNAGDWSLNTKQYDKALEYFEESSIIFKKKDYTLGTAYNLGNIGIVYAEQNKNDLAEDNINEAILILEELKDYYPISVYLTYLADIYADKGNYELAFKYANRSLELAKDYGLKEQIRDANLKLSELSKSGGDYKSSLNYFEDYIEYRDSIRNIDEVQKIGNAMTQQALTEKELSEQKRKTQRIILFAIAGVLFLIGLLAYGLFRRNKFVQKTNKIIAKEKERSDHLLLNILPEDTAQELKDKGRVEAKKYPSVTVLFSDFKGFTSYSEHLSPEEVVQTIDHYFTKFDNIMDKYGLEKIKTIGDAYMAVGGLSFDNVDQAKEMVLAAKEMNDFVTQAKTDTHTSATFDIRIGINTGPVVAGVVGTKKFAYDIWGDTVNIASRMESNSEAGHINISEATYNVVKSDFHCEYRGELAVKNHGNMKMYFVS</sequence>
<comment type="similarity">
    <text evidence="7">Belongs to the adenylyl cyclase class-4/guanylyl cyclase family.</text>
</comment>
<dbReference type="EMBL" id="JBHSAT010000022">
    <property type="protein sequence ID" value="MFC3878053.1"/>
    <property type="molecule type" value="Genomic_DNA"/>
</dbReference>
<evidence type="ECO:0000256" key="8">
    <source>
        <dbReference type="SAM" id="Phobius"/>
    </source>
</evidence>
<comment type="caution">
    <text evidence="10">The sequence shown here is derived from an EMBL/GenBank/DDBJ whole genome shotgun (WGS) entry which is preliminary data.</text>
</comment>
<dbReference type="SMART" id="SM00028">
    <property type="entry name" value="TPR"/>
    <property type="match status" value="4"/>
</dbReference>
<proteinExistence type="inferred from homology"/>
<keyword evidence="11" id="KW-1185">Reference proteome</keyword>
<evidence type="ECO:0000256" key="6">
    <source>
        <dbReference type="ARBA" id="ARBA00023239"/>
    </source>
</evidence>
<evidence type="ECO:0000256" key="4">
    <source>
        <dbReference type="ARBA" id="ARBA00022989"/>
    </source>
</evidence>
<dbReference type="InterPro" id="IPR018297">
    <property type="entry name" value="A/G_cyclase_CS"/>
</dbReference>
<dbReference type="InterPro" id="IPR050401">
    <property type="entry name" value="Cyclic_nucleotide_synthase"/>
</dbReference>
<dbReference type="SUPFAM" id="SSF48452">
    <property type="entry name" value="TPR-like"/>
    <property type="match status" value="1"/>
</dbReference>
<dbReference type="PROSITE" id="PS00452">
    <property type="entry name" value="GUANYLATE_CYCLASE_1"/>
    <property type="match status" value="1"/>
</dbReference>
<evidence type="ECO:0000313" key="10">
    <source>
        <dbReference type="EMBL" id="MFC3878053.1"/>
    </source>
</evidence>
<dbReference type="InterPro" id="IPR011990">
    <property type="entry name" value="TPR-like_helical_dom_sf"/>
</dbReference>
<evidence type="ECO:0000256" key="1">
    <source>
        <dbReference type="ARBA" id="ARBA00004370"/>
    </source>
</evidence>
<dbReference type="InterPro" id="IPR001054">
    <property type="entry name" value="A/G_cyclase"/>
</dbReference>
<organism evidence="10 11">
    <name type="scientific">Winogradskyella maritima</name>
    <dbReference type="NCBI Taxonomy" id="1517766"/>
    <lineage>
        <taxon>Bacteria</taxon>
        <taxon>Pseudomonadati</taxon>
        <taxon>Bacteroidota</taxon>
        <taxon>Flavobacteriia</taxon>
        <taxon>Flavobacteriales</taxon>
        <taxon>Flavobacteriaceae</taxon>
        <taxon>Winogradskyella</taxon>
    </lineage>
</organism>
<evidence type="ECO:0000256" key="5">
    <source>
        <dbReference type="ARBA" id="ARBA00023136"/>
    </source>
</evidence>
<comment type="subcellular location">
    <subcellularLocation>
        <location evidence="1">Membrane</location>
    </subcellularLocation>
</comment>
<feature type="domain" description="Guanylate cyclase" evidence="9">
    <location>
        <begin position="430"/>
        <end position="559"/>
    </location>
</feature>
<dbReference type="Gene3D" id="1.25.40.10">
    <property type="entry name" value="Tetratricopeptide repeat domain"/>
    <property type="match status" value="2"/>
</dbReference>
<evidence type="ECO:0000256" key="2">
    <source>
        <dbReference type="ARBA" id="ARBA00022692"/>
    </source>
</evidence>